<evidence type="ECO:0000256" key="1">
    <source>
        <dbReference type="SAM" id="MobiDB-lite"/>
    </source>
</evidence>
<protein>
    <submittedName>
        <fullName evidence="2">Uncharacterized protein</fullName>
    </submittedName>
</protein>
<comment type="caution">
    <text evidence="2">The sequence shown here is derived from an EMBL/GenBank/DDBJ whole genome shotgun (WGS) entry which is preliminary data.</text>
</comment>
<dbReference type="VEuPathDB" id="CryptoDB:GNI_082780"/>
<evidence type="ECO:0000313" key="2">
    <source>
        <dbReference type="EMBL" id="EZG65630.1"/>
    </source>
</evidence>
<dbReference type="RefSeq" id="XP_011134072.1">
    <property type="nucleotide sequence ID" value="XM_011135770.1"/>
</dbReference>
<feature type="region of interest" description="Disordered" evidence="1">
    <location>
        <begin position="1"/>
        <end position="32"/>
    </location>
</feature>
<dbReference type="AlphaFoldDB" id="A0A023B6D5"/>
<feature type="non-terminal residue" evidence="2">
    <location>
        <position position="1"/>
    </location>
</feature>
<feature type="non-terminal residue" evidence="2">
    <location>
        <position position="32"/>
    </location>
</feature>
<name>A0A023B6D5_GRENI</name>
<dbReference type="GeneID" id="22912994"/>
<keyword evidence="3" id="KW-1185">Reference proteome</keyword>
<reference evidence="2" key="1">
    <citation type="submission" date="2013-12" db="EMBL/GenBank/DDBJ databases">
        <authorList>
            <person name="Omoto C.K."/>
            <person name="Sibley D."/>
            <person name="Venepally P."/>
            <person name="Hadjithomas M."/>
            <person name="Karamycheva S."/>
            <person name="Brunk B."/>
            <person name="Roos D."/>
            <person name="Caler E."/>
            <person name="Lorenzi H."/>
        </authorList>
    </citation>
    <scope>NUCLEOTIDE SEQUENCE</scope>
</reference>
<organism evidence="2 3">
    <name type="scientific">Gregarina niphandrodes</name>
    <name type="common">Septate eugregarine</name>
    <dbReference type="NCBI Taxonomy" id="110365"/>
    <lineage>
        <taxon>Eukaryota</taxon>
        <taxon>Sar</taxon>
        <taxon>Alveolata</taxon>
        <taxon>Apicomplexa</taxon>
        <taxon>Conoidasida</taxon>
        <taxon>Gregarinasina</taxon>
        <taxon>Eugregarinorida</taxon>
        <taxon>Gregarinidae</taxon>
        <taxon>Gregarina</taxon>
    </lineage>
</organism>
<gene>
    <name evidence="2" type="ORF">GNI_082780</name>
</gene>
<evidence type="ECO:0000313" key="3">
    <source>
        <dbReference type="Proteomes" id="UP000019763"/>
    </source>
</evidence>
<proteinExistence type="predicted"/>
<accession>A0A023B6D5</accession>
<sequence length="32" mass="3429">PPQSPVVWNPTRTSSLFSPAKEEAPVSSPPTH</sequence>
<dbReference type="Proteomes" id="UP000019763">
    <property type="component" value="Unassembled WGS sequence"/>
</dbReference>
<dbReference type="EMBL" id="AFNH02000620">
    <property type="protein sequence ID" value="EZG65630.1"/>
    <property type="molecule type" value="Genomic_DNA"/>
</dbReference>